<reference evidence="2 4" key="2">
    <citation type="journal article" date="2018" name="Microb. Genom.">
        <title>Deciphering the unexplored Leptospira diversity from soils uncovers genomic evolution to virulence.</title>
        <authorList>
            <person name="Thibeaux R."/>
            <person name="Iraola G."/>
            <person name="Ferres I."/>
            <person name="Bierque E."/>
            <person name="Girault D."/>
            <person name="Soupe-Gilbert M.E."/>
            <person name="Picardeau M."/>
            <person name="Goarant C."/>
        </authorList>
    </citation>
    <scope>NUCLEOTIDE SEQUENCE [LARGE SCALE GENOMIC DNA]</scope>
    <source>
        <strain evidence="2 4">ATI7-C-A5</strain>
    </source>
</reference>
<feature type="transmembrane region" description="Helical" evidence="1">
    <location>
        <begin position="180"/>
        <end position="197"/>
    </location>
</feature>
<protein>
    <recommendedName>
        <fullName evidence="5">Glycosyltransferase RgtA/B/C/D-like domain-containing protein</fullName>
    </recommendedName>
</protein>
<dbReference type="EMBL" id="NPEF02000001">
    <property type="protein sequence ID" value="MDV6234371.1"/>
    <property type="molecule type" value="Genomic_DNA"/>
</dbReference>
<keyword evidence="1" id="KW-0472">Membrane</keyword>
<feature type="transmembrane region" description="Helical" evidence="1">
    <location>
        <begin position="87"/>
        <end position="104"/>
    </location>
</feature>
<dbReference type="InterPro" id="IPR059217">
    <property type="entry name" value="LA3751_2-like"/>
</dbReference>
<feature type="transmembrane region" description="Helical" evidence="1">
    <location>
        <begin position="203"/>
        <end position="220"/>
    </location>
</feature>
<reference evidence="2" key="3">
    <citation type="submission" date="2023-10" db="EMBL/GenBank/DDBJ databases">
        <authorList>
            <person name="Picardeau M."/>
            <person name="Thibeaux R."/>
        </authorList>
    </citation>
    <scope>NUCLEOTIDE SEQUENCE</scope>
    <source>
        <strain evidence="2">ATI7-C-A5</strain>
    </source>
</reference>
<dbReference type="AlphaFoldDB" id="A0A2N0BDA8"/>
<keyword evidence="1" id="KW-1133">Transmembrane helix</keyword>
<dbReference type="RefSeq" id="WP_100764551.1">
    <property type="nucleotide sequence ID" value="NZ_NPEF02000001.1"/>
</dbReference>
<keyword evidence="1" id="KW-0812">Transmembrane</keyword>
<feature type="transmembrane region" description="Helical" evidence="1">
    <location>
        <begin position="320"/>
        <end position="336"/>
    </location>
</feature>
<dbReference type="OrthoDB" id="344746at2"/>
<evidence type="ECO:0000313" key="2">
    <source>
        <dbReference type="EMBL" id="MDV6234371.1"/>
    </source>
</evidence>
<feature type="transmembrane region" description="Helical" evidence="1">
    <location>
        <begin position="348"/>
        <end position="365"/>
    </location>
</feature>
<keyword evidence="4" id="KW-1185">Reference proteome</keyword>
<sequence length="539" mass="60747">MISKLKRFWNTFLTGRFSLPLAAFLFPLFVYLSIPPRYLLSADHYEKFVLGKSIFESGFRSLDVFYPGFDFDPELKFSLLKMSVVNGHKIIAFPVSLGILYAAALPFGGPYGIYFLSAFLIGSSLYLLGREFSVPSGRMLLFSLATPIVMNGYLFMDVGVALFLFVFGSILYRRSRRKESAILTLCGTLLLSLSYWFRLEYLIFLGIYWLYEAVTSLFSSERSGERKDLFWIAASVLFLGFISYCAFNYSFFRSVLGPRFNANYDSASGSNLFKNFINLLFYGNLKLGLFGYSPFLFLGISFFAYSFSKIWKRMEISERSLILSSFSGILIAAATAPNDGGAEFGARYLTPGIPGLILCASRLLTVAENRGKTAKTVLYLVLTLSVIPTWIYYKTTKGFAKNSKSVQAFILQEPKENLLIFQNGLIGGMAGADLYFQGRVYQATNVVELADLLEKYSRVKTGKDHAEQAVPFEYFAYAKDYTEGMKNLEYDPGAKAGLVEYLNRFDSDAISEMPSFKITGKKRMGSIEILYGIYESRLK</sequence>
<feature type="transmembrane region" description="Helical" evidence="1">
    <location>
        <begin position="377"/>
        <end position="393"/>
    </location>
</feature>
<dbReference type="Proteomes" id="UP000232122">
    <property type="component" value="Unassembled WGS sequence"/>
</dbReference>
<feature type="transmembrane region" description="Helical" evidence="1">
    <location>
        <begin position="289"/>
        <end position="308"/>
    </location>
</feature>
<evidence type="ECO:0008006" key="5">
    <source>
        <dbReference type="Google" id="ProtNLM"/>
    </source>
</evidence>
<evidence type="ECO:0000313" key="4">
    <source>
        <dbReference type="Proteomes" id="UP000232122"/>
    </source>
</evidence>
<name>A0A2N0BDA8_9LEPT</name>
<organism evidence="3">
    <name type="scientific">Leptospira ellisii</name>
    <dbReference type="NCBI Taxonomy" id="2023197"/>
    <lineage>
        <taxon>Bacteria</taxon>
        <taxon>Pseudomonadati</taxon>
        <taxon>Spirochaetota</taxon>
        <taxon>Spirochaetia</taxon>
        <taxon>Leptospirales</taxon>
        <taxon>Leptospiraceae</taxon>
        <taxon>Leptospira</taxon>
    </lineage>
</organism>
<feature type="transmembrane region" description="Helical" evidence="1">
    <location>
        <begin position="12"/>
        <end position="34"/>
    </location>
</feature>
<dbReference type="NCBIfam" id="NF047440">
    <property type="entry name" value="LA3751_2_3_fam"/>
    <property type="match status" value="1"/>
</dbReference>
<accession>A0A2N0BDA8</accession>
<comment type="caution">
    <text evidence="3">The sequence shown here is derived from an EMBL/GenBank/DDBJ whole genome shotgun (WGS) entry which is preliminary data.</text>
</comment>
<evidence type="ECO:0000256" key="1">
    <source>
        <dbReference type="SAM" id="Phobius"/>
    </source>
</evidence>
<feature type="transmembrane region" description="Helical" evidence="1">
    <location>
        <begin position="111"/>
        <end position="128"/>
    </location>
</feature>
<feature type="transmembrane region" description="Helical" evidence="1">
    <location>
        <begin position="148"/>
        <end position="168"/>
    </location>
</feature>
<reference evidence="3" key="1">
    <citation type="submission" date="2017-07" db="EMBL/GenBank/DDBJ databases">
        <title>Leptospira spp. isolated from tropical soils.</title>
        <authorList>
            <person name="Thibeaux R."/>
            <person name="Iraola G."/>
            <person name="Ferres I."/>
            <person name="Bierque E."/>
            <person name="Girault D."/>
            <person name="Soupe-Gilbert M.-E."/>
            <person name="Picardeau M."/>
            <person name="Goarant C."/>
        </authorList>
    </citation>
    <scope>NUCLEOTIDE SEQUENCE [LARGE SCALE GENOMIC DNA]</scope>
    <source>
        <strain evidence="3">ATI7-C-A5</strain>
    </source>
</reference>
<gene>
    <name evidence="2" type="ORF">CH379_001845</name>
    <name evidence="3" type="ORF">CH379_02250</name>
</gene>
<evidence type="ECO:0000313" key="3">
    <source>
        <dbReference type="EMBL" id="PJZ94528.1"/>
    </source>
</evidence>
<proteinExistence type="predicted"/>
<feature type="transmembrane region" description="Helical" evidence="1">
    <location>
        <begin position="229"/>
        <end position="251"/>
    </location>
</feature>
<dbReference type="EMBL" id="NPEF01000012">
    <property type="protein sequence ID" value="PJZ94528.1"/>
    <property type="molecule type" value="Genomic_DNA"/>
</dbReference>